<dbReference type="PATRIC" id="fig|700598.3.peg.2792"/>
<feature type="transmembrane region" description="Helical" evidence="1">
    <location>
        <begin position="173"/>
        <end position="193"/>
    </location>
</feature>
<dbReference type="Proteomes" id="UP000005438">
    <property type="component" value="Chromosome"/>
</dbReference>
<evidence type="ECO:0000313" key="2">
    <source>
        <dbReference type="EMBL" id="AEV99048.1"/>
    </source>
</evidence>
<feature type="transmembrane region" description="Helical" evidence="1">
    <location>
        <begin position="352"/>
        <end position="371"/>
    </location>
</feature>
<dbReference type="RefSeq" id="WP_014218962.1">
    <property type="nucleotide sequence ID" value="NC_016609.1"/>
</dbReference>
<accession>G8T727</accession>
<keyword evidence="1" id="KW-0472">Membrane</keyword>
<keyword evidence="1" id="KW-1133">Transmembrane helix</keyword>
<dbReference type="EMBL" id="CP003178">
    <property type="protein sequence ID" value="AEV99048.1"/>
    <property type="molecule type" value="Genomic_DNA"/>
</dbReference>
<gene>
    <name evidence="2" type="ordered locus">Niako_2710</name>
</gene>
<feature type="transmembrane region" description="Helical" evidence="1">
    <location>
        <begin position="299"/>
        <end position="318"/>
    </location>
</feature>
<dbReference type="AlphaFoldDB" id="G8T727"/>
<feature type="transmembrane region" description="Helical" evidence="1">
    <location>
        <begin position="115"/>
        <end position="133"/>
    </location>
</feature>
<name>G8T727_NIAKG</name>
<proteinExistence type="predicted"/>
<feature type="transmembrane region" description="Helical" evidence="1">
    <location>
        <begin position="391"/>
        <end position="416"/>
    </location>
</feature>
<dbReference type="SUPFAM" id="SSF103473">
    <property type="entry name" value="MFS general substrate transporter"/>
    <property type="match status" value="1"/>
</dbReference>
<evidence type="ECO:0008006" key="4">
    <source>
        <dbReference type="Google" id="ProtNLM"/>
    </source>
</evidence>
<reference evidence="2 3" key="1">
    <citation type="submission" date="2011-12" db="EMBL/GenBank/DDBJ databases">
        <title>The complete genome of Niastella koreensis GR20-10.</title>
        <authorList>
            <consortium name="US DOE Joint Genome Institute (JGI-PGF)"/>
            <person name="Lucas S."/>
            <person name="Han J."/>
            <person name="Lapidus A."/>
            <person name="Bruce D."/>
            <person name="Goodwin L."/>
            <person name="Pitluck S."/>
            <person name="Peters L."/>
            <person name="Kyrpides N."/>
            <person name="Mavromatis K."/>
            <person name="Ivanova N."/>
            <person name="Mikhailova N."/>
            <person name="Davenport K."/>
            <person name="Saunders E."/>
            <person name="Detter J.C."/>
            <person name="Tapia R."/>
            <person name="Han C."/>
            <person name="Land M."/>
            <person name="Hauser L."/>
            <person name="Markowitz V."/>
            <person name="Cheng J.-F."/>
            <person name="Hugenholtz P."/>
            <person name="Woyke T."/>
            <person name="Wu D."/>
            <person name="Tindall B."/>
            <person name="Pomrenke H."/>
            <person name="Brambilla E."/>
            <person name="Klenk H.-P."/>
            <person name="Eisen J.A."/>
        </authorList>
    </citation>
    <scope>NUCLEOTIDE SEQUENCE [LARGE SCALE GENOMIC DNA]</scope>
    <source>
        <strain evidence="3">DSM 17620 / KACC 11465 / NBRC 106392 / GR20-10</strain>
    </source>
</reference>
<feature type="transmembrane region" description="Helical" evidence="1">
    <location>
        <begin position="324"/>
        <end position="345"/>
    </location>
</feature>
<feature type="transmembrane region" description="Helical" evidence="1">
    <location>
        <begin position="265"/>
        <end position="287"/>
    </location>
</feature>
<dbReference type="InterPro" id="IPR043745">
    <property type="entry name" value="DUF5690"/>
</dbReference>
<evidence type="ECO:0000313" key="3">
    <source>
        <dbReference type="Proteomes" id="UP000005438"/>
    </source>
</evidence>
<protein>
    <recommendedName>
        <fullName evidence="4">Major facilitator superfamily MFS_1</fullName>
    </recommendedName>
</protein>
<keyword evidence="1" id="KW-0812">Transmembrane</keyword>
<dbReference type="eggNOG" id="ENOG502Z7UP">
    <property type="taxonomic scope" value="Bacteria"/>
</dbReference>
<dbReference type="KEGG" id="nko:Niako_2710"/>
<feature type="transmembrane region" description="Helical" evidence="1">
    <location>
        <begin position="89"/>
        <end position="109"/>
    </location>
</feature>
<feature type="transmembrane region" description="Helical" evidence="1">
    <location>
        <begin position="140"/>
        <end position="161"/>
    </location>
</feature>
<organism evidence="2 3">
    <name type="scientific">Niastella koreensis (strain DSM 17620 / KACC 11465 / NBRC 106392 / GR20-10)</name>
    <dbReference type="NCBI Taxonomy" id="700598"/>
    <lineage>
        <taxon>Bacteria</taxon>
        <taxon>Pseudomonadati</taxon>
        <taxon>Bacteroidota</taxon>
        <taxon>Chitinophagia</taxon>
        <taxon>Chitinophagales</taxon>
        <taxon>Chitinophagaceae</taxon>
        <taxon>Niastella</taxon>
    </lineage>
</organism>
<dbReference type="Pfam" id="PF18943">
    <property type="entry name" value="DUF5690"/>
    <property type="match status" value="1"/>
</dbReference>
<sequence length="430" mass="48415">MNITLSPTYTKKQVSTSVVLAVVAFMAYTSVYAYRKPFTVATFNDLTFAGIKYQTLLIISQGLGYMLSKFFGIRFIAELKRYGRWKTSALLVGAAWLSLGVFGLVPAPWGMLCLFVNGFMLGFMWGIVFSYVEGRRATDFIGAVMAVSFIFAGGFTRSVALWVRDDWQVPEQWLAFVTGLFFVVPLIGLFYLLEKMPPPDESDVQERTKRQPMTREERRLFFIQFGSGVVAVILAYLFLTIMRDVRDNFMVNIFSELGYGSKPAIFTQTETSISLVILLVMSLLVFIRNNIRALKLAHVAVIAGFLLAGISSALFIAGMLNGLLWMQLAGLGLYMGYIPFNCIFFERLIASFKIAGNVGFLIYVVDAWGYLGSSAVMLSKEIFRLQLTWTQFYPACVVLFSVAGLLGTFFSWFYFIKKYKKAAEHRTLNA</sequence>
<feature type="transmembrane region" description="Helical" evidence="1">
    <location>
        <begin position="220"/>
        <end position="242"/>
    </location>
</feature>
<dbReference type="HOGENOM" id="CLU_609286_0_0_10"/>
<feature type="transmembrane region" description="Helical" evidence="1">
    <location>
        <begin position="54"/>
        <end position="77"/>
    </location>
</feature>
<feature type="transmembrane region" description="Helical" evidence="1">
    <location>
        <begin position="14"/>
        <end position="34"/>
    </location>
</feature>
<dbReference type="InterPro" id="IPR036259">
    <property type="entry name" value="MFS_trans_sf"/>
</dbReference>
<dbReference type="STRING" id="700598.Niako_2710"/>
<evidence type="ECO:0000256" key="1">
    <source>
        <dbReference type="SAM" id="Phobius"/>
    </source>
</evidence>